<evidence type="ECO:0000313" key="4">
    <source>
        <dbReference type="EMBL" id="KAF8906825.1"/>
    </source>
</evidence>
<evidence type="ECO:0000313" key="5">
    <source>
        <dbReference type="Proteomes" id="UP000724874"/>
    </source>
</evidence>
<dbReference type="PRINTS" id="PR00081">
    <property type="entry name" value="GDHRDH"/>
</dbReference>
<dbReference type="AlphaFoldDB" id="A0A9P5NWN3"/>
<dbReference type="PANTHER" id="PTHR48107">
    <property type="entry name" value="NADPH-DEPENDENT ALDEHYDE REDUCTASE-LIKE PROTEIN, CHLOROPLASTIC-RELATED"/>
    <property type="match status" value="1"/>
</dbReference>
<dbReference type="PANTHER" id="PTHR48107:SF7">
    <property type="entry name" value="RE15974P"/>
    <property type="match status" value="1"/>
</dbReference>
<dbReference type="GO" id="GO:0016614">
    <property type="term" value="F:oxidoreductase activity, acting on CH-OH group of donors"/>
    <property type="evidence" value="ECO:0007669"/>
    <property type="project" value="UniProtKB-ARBA"/>
</dbReference>
<accession>A0A9P5NWN3</accession>
<proteinExistence type="inferred from homology"/>
<comment type="caution">
    <text evidence="4">The sequence shown here is derived from an EMBL/GenBank/DDBJ whole genome shotgun (WGS) entry which is preliminary data.</text>
</comment>
<dbReference type="InterPro" id="IPR036291">
    <property type="entry name" value="NAD(P)-bd_dom_sf"/>
</dbReference>
<protein>
    <recommendedName>
        <fullName evidence="6">NAD(P)-binding protein</fullName>
    </recommendedName>
</protein>
<dbReference type="EMBL" id="JADNYJ010000017">
    <property type="protein sequence ID" value="KAF8906825.1"/>
    <property type="molecule type" value="Genomic_DNA"/>
</dbReference>
<organism evidence="4 5">
    <name type="scientific">Gymnopilus junonius</name>
    <name type="common">Spectacular rustgill mushroom</name>
    <name type="synonym">Gymnopilus spectabilis subsp. junonius</name>
    <dbReference type="NCBI Taxonomy" id="109634"/>
    <lineage>
        <taxon>Eukaryota</taxon>
        <taxon>Fungi</taxon>
        <taxon>Dikarya</taxon>
        <taxon>Basidiomycota</taxon>
        <taxon>Agaricomycotina</taxon>
        <taxon>Agaricomycetes</taxon>
        <taxon>Agaricomycetidae</taxon>
        <taxon>Agaricales</taxon>
        <taxon>Agaricineae</taxon>
        <taxon>Hymenogastraceae</taxon>
        <taxon>Gymnopilus</taxon>
    </lineage>
</organism>
<dbReference type="InterPro" id="IPR020904">
    <property type="entry name" value="Sc_DH/Rdtase_CS"/>
</dbReference>
<evidence type="ECO:0000256" key="1">
    <source>
        <dbReference type="ARBA" id="ARBA00006484"/>
    </source>
</evidence>
<evidence type="ECO:0008006" key="6">
    <source>
        <dbReference type="Google" id="ProtNLM"/>
    </source>
</evidence>
<dbReference type="InterPro" id="IPR002347">
    <property type="entry name" value="SDR_fam"/>
</dbReference>
<name>A0A9P5NWN3_GYMJU</name>
<keyword evidence="2" id="KW-0521">NADP</keyword>
<comment type="similarity">
    <text evidence="1">Belongs to the short-chain dehydrogenases/reductases (SDR) family.</text>
</comment>
<dbReference type="SUPFAM" id="SSF51735">
    <property type="entry name" value="NAD(P)-binding Rossmann-fold domains"/>
    <property type="match status" value="1"/>
</dbReference>
<evidence type="ECO:0000256" key="3">
    <source>
        <dbReference type="ARBA" id="ARBA00023002"/>
    </source>
</evidence>
<evidence type="ECO:0000256" key="2">
    <source>
        <dbReference type="ARBA" id="ARBA00022857"/>
    </source>
</evidence>
<dbReference type="Pfam" id="PF13561">
    <property type="entry name" value="adh_short_C2"/>
    <property type="match status" value="1"/>
</dbReference>
<dbReference type="PROSITE" id="PS00061">
    <property type="entry name" value="ADH_SHORT"/>
    <property type="match status" value="1"/>
</dbReference>
<sequence length="258" mass="26869">MSSAAPLQGKTAIITGGSKGIGAATTKHLAALGANVVFTYSSDSATAEALAKKLNSEFPSLPDEQPRALGVKSDSTSMIDLKSLVAKTLETYSHIDILILNAAILPMQDLANATEATFEAAMNTNVKGPLFLTQLVAPHLAPGSHVVFISTSLTIASTVTPNYLIYAATKGAVEQMIRVLSKDLAKRGICVNGVGPGPTGTEMFYKDKSDAVLNAIKQLIPMGRVGTPEEVAEVIGWLSGDGSRWVSGQVIRANGAMA</sequence>
<reference evidence="4" key="1">
    <citation type="submission" date="2020-11" db="EMBL/GenBank/DDBJ databases">
        <authorList>
            <consortium name="DOE Joint Genome Institute"/>
            <person name="Ahrendt S."/>
            <person name="Riley R."/>
            <person name="Andreopoulos W."/>
            <person name="LaButti K."/>
            <person name="Pangilinan J."/>
            <person name="Ruiz-duenas F.J."/>
            <person name="Barrasa J.M."/>
            <person name="Sanchez-Garcia M."/>
            <person name="Camarero S."/>
            <person name="Miyauchi S."/>
            <person name="Serrano A."/>
            <person name="Linde D."/>
            <person name="Babiker R."/>
            <person name="Drula E."/>
            <person name="Ayuso-Fernandez I."/>
            <person name="Pacheco R."/>
            <person name="Padilla G."/>
            <person name="Ferreira P."/>
            <person name="Barriuso J."/>
            <person name="Kellner H."/>
            <person name="Castanera R."/>
            <person name="Alfaro M."/>
            <person name="Ramirez L."/>
            <person name="Pisabarro A.G."/>
            <person name="Kuo A."/>
            <person name="Tritt A."/>
            <person name="Lipzen A."/>
            <person name="He G."/>
            <person name="Yan M."/>
            <person name="Ng V."/>
            <person name="Cullen D."/>
            <person name="Martin F."/>
            <person name="Rosso M.-N."/>
            <person name="Henrissat B."/>
            <person name="Hibbett D."/>
            <person name="Martinez A.T."/>
            <person name="Grigoriev I.V."/>
        </authorList>
    </citation>
    <scope>NUCLEOTIDE SEQUENCE</scope>
    <source>
        <strain evidence="4">AH 44721</strain>
    </source>
</reference>
<gene>
    <name evidence="4" type="ORF">CPB84DRAFT_367421</name>
</gene>
<dbReference type="Proteomes" id="UP000724874">
    <property type="component" value="Unassembled WGS sequence"/>
</dbReference>
<dbReference type="Gene3D" id="3.40.50.720">
    <property type="entry name" value="NAD(P)-binding Rossmann-like Domain"/>
    <property type="match status" value="1"/>
</dbReference>
<keyword evidence="5" id="KW-1185">Reference proteome</keyword>
<dbReference type="FunFam" id="3.40.50.720:FF:000084">
    <property type="entry name" value="Short-chain dehydrogenase reductase"/>
    <property type="match status" value="1"/>
</dbReference>
<keyword evidence="3" id="KW-0560">Oxidoreductase</keyword>
<dbReference type="OrthoDB" id="5327538at2759"/>